<evidence type="ECO:0000259" key="2">
    <source>
        <dbReference type="Pfam" id="PF01757"/>
    </source>
</evidence>
<keyword evidence="3" id="KW-0012">Acyltransferase</keyword>
<dbReference type="EMBL" id="CP036498">
    <property type="protein sequence ID" value="QUS41094.1"/>
    <property type="molecule type" value="Genomic_DNA"/>
</dbReference>
<keyword evidence="1" id="KW-0812">Transmembrane</keyword>
<sequence length="368" mass="40941">MQDTTTETRHLDGLRIVAASAVVILHYADYVKDHPIGRFMVDHTWHFNLFVDLFFVISGYVIASQYLTKVGSPSSVSRFLWRRFARIYPLHLATLGFYVAIALAMHAGIARGDNPARYPLSDIPAQLFLLHAIDGARLTFNFPSWSLSAEFFCYVLFPLMAILISRRRPVILALIAVPFIANTLVTVMAGFEPWPDWINKGGAFRAVPAFNLGIACYLYRAQIARLPAIPGLLSGLLVMFILIGAYLPIMLALLVVYAIALLAIHHDCAGQTTLFSRLGFARWSDLTYSSYMLHIPVATIVLTLASRYLAPVLPGGKLMLVPVAIVALAMLSVMSLRYFETPLRRALNAFYDRQFRPHPVAAPLTGQT</sequence>
<keyword evidence="3" id="KW-0808">Transferase</keyword>
<feature type="transmembrane region" description="Helical" evidence="1">
    <location>
        <begin position="12"/>
        <end position="28"/>
    </location>
</feature>
<dbReference type="Pfam" id="PF01757">
    <property type="entry name" value="Acyl_transf_3"/>
    <property type="match status" value="1"/>
</dbReference>
<feature type="transmembrane region" description="Helical" evidence="1">
    <location>
        <begin position="145"/>
        <end position="164"/>
    </location>
</feature>
<keyword evidence="1" id="KW-0472">Membrane</keyword>
<feature type="transmembrane region" description="Helical" evidence="1">
    <location>
        <begin position="88"/>
        <end position="109"/>
    </location>
</feature>
<accession>A0ABX8AC05</accession>
<feature type="domain" description="Acyltransferase 3" evidence="2">
    <location>
        <begin position="11"/>
        <end position="325"/>
    </location>
</feature>
<dbReference type="RefSeq" id="WP_211909693.1">
    <property type="nucleotide sequence ID" value="NZ_CP036498.1"/>
</dbReference>
<organism evidence="3 4">
    <name type="scientific">Tardiphaga alba</name>
    <dbReference type="NCBI Taxonomy" id="340268"/>
    <lineage>
        <taxon>Bacteria</taxon>
        <taxon>Pseudomonadati</taxon>
        <taxon>Pseudomonadota</taxon>
        <taxon>Alphaproteobacteria</taxon>
        <taxon>Hyphomicrobiales</taxon>
        <taxon>Nitrobacteraceae</taxon>
        <taxon>Tardiphaga</taxon>
    </lineage>
</organism>
<dbReference type="GO" id="GO:0016746">
    <property type="term" value="F:acyltransferase activity"/>
    <property type="evidence" value="ECO:0007669"/>
    <property type="project" value="UniProtKB-KW"/>
</dbReference>
<keyword evidence="4" id="KW-1185">Reference proteome</keyword>
<feature type="transmembrane region" description="Helical" evidence="1">
    <location>
        <begin position="48"/>
        <end position="67"/>
    </location>
</feature>
<proteinExistence type="predicted"/>
<evidence type="ECO:0000313" key="4">
    <source>
        <dbReference type="Proteomes" id="UP000682843"/>
    </source>
</evidence>
<feature type="transmembrane region" description="Helical" evidence="1">
    <location>
        <begin position="203"/>
        <end position="221"/>
    </location>
</feature>
<feature type="transmembrane region" description="Helical" evidence="1">
    <location>
        <begin position="233"/>
        <end position="266"/>
    </location>
</feature>
<feature type="transmembrane region" description="Helical" evidence="1">
    <location>
        <begin position="318"/>
        <end position="339"/>
    </location>
</feature>
<feature type="transmembrane region" description="Helical" evidence="1">
    <location>
        <begin position="171"/>
        <end position="191"/>
    </location>
</feature>
<protein>
    <submittedName>
        <fullName evidence="3">Acyltransferase</fullName>
    </submittedName>
</protein>
<gene>
    <name evidence="3" type="ORF">RPMA_21295</name>
</gene>
<dbReference type="Proteomes" id="UP000682843">
    <property type="component" value="Chromosome"/>
</dbReference>
<evidence type="ECO:0000256" key="1">
    <source>
        <dbReference type="SAM" id="Phobius"/>
    </source>
</evidence>
<evidence type="ECO:0000313" key="3">
    <source>
        <dbReference type="EMBL" id="QUS41094.1"/>
    </source>
</evidence>
<keyword evidence="1" id="KW-1133">Transmembrane helix</keyword>
<dbReference type="InterPro" id="IPR050879">
    <property type="entry name" value="Acyltransferase_3"/>
</dbReference>
<dbReference type="PANTHER" id="PTHR23028">
    <property type="entry name" value="ACETYLTRANSFERASE"/>
    <property type="match status" value="1"/>
</dbReference>
<dbReference type="InterPro" id="IPR002656">
    <property type="entry name" value="Acyl_transf_3_dom"/>
</dbReference>
<feature type="transmembrane region" description="Helical" evidence="1">
    <location>
        <begin position="286"/>
        <end position="306"/>
    </location>
</feature>
<name>A0ABX8AC05_9BRAD</name>
<reference evidence="3 4" key="1">
    <citation type="submission" date="2019-02" db="EMBL/GenBank/DDBJ databases">
        <title>Emended description of the genus Rhodopseudomonas and description of Rhodopseudomonas albus sp. nov., a non-phototrophic, heavy-metal-tolerant bacterium isolated from garden soil.</title>
        <authorList>
            <person name="Bao Z."/>
            <person name="Cao W.W."/>
            <person name="Sato Y."/>
            <person name="Nishizawa T."/>
            <person name="Zhao J."/>
            <person name="Guo Y."/>
            <person name="Ohta H."/>
        </authorList>
    </citation>
    <scope>NUCLEOTIDE SEQUENCE [LARGE SCALE GENOMIC DNA]</scope>
    <source>
        <strain evidence="3 4">SK50-23</strain>
    </source>
</reference>
<dbReference type="PANTHER" id="PTHR23028:SF53">
    <property type="entry name" value="ACYL_TRANSF_3 DOMAIN-CONTAINING PROTEIN"/>
    <property type="match status" value="1"/>
</dbReference>